<accession>A0A177NKC7</accession>
<keyword evidence="1" id="KW-0472">Membrane</keyword>
<dbReference type="EMBL" id="LUUJ01000057">
    <property type="protein sequence ID" value="OAI18518.1"/>
    <property type="molecule type" value="Genomic_DNA"/>
</dbReference>
<evidence type="ECO:0000256" key="1">
    <source>
        <dbReference type="SAM" id="Phobius"/>
    </source>
</evidence>
<keyword evidence="1" id="KW-0812">Transmembrane</keyword>
<feature type="transmembrane region" description="Helical" evidence="1">
    <location>
        <begin position="65"/>
        <end position="85"/>
    </location>
</feature>
<keyword evidence="1" id="KW-1133">Transmembrane helix</keyword>
<sequence>MWFFPHSAYKFGSADFCFRLRPHGNLDSASRLNYYERIFLTRTIMTRTEAIMHKGQTLFEDKSYILLWTKFLGLSLLALTSYYVYDKQKKLLIKLNGREKAYLMGVSYYLTNQHGLSPRAVIDNTGLFKDVCRAIADRNGGFYKNFFSENSKDQAKNYAAQTYRKNKNGKE</sequence>
<name>A0A177NKC7_9GAMM</name>
<dbReference type="Proteomes" id="UP000077857">
    <property type="component" value="Unassembled WGS sequence"/>
</dbReference>
<evidence type="ECO:0000313" key="2">
    <source>
        <dbReference type="EMBL" id="OAI18518.1"/>
    </source>
</evidence>
<organism evidence="2 3">
    <name type="scientific">Methylomonas koyamae</name>
    <dbReference type="NCBI Taxonomy" id="702114"/>
    <lineage>
        <taxon>Bacteria</taxon>
        <taxon>Pseudomonadati</taxon>
        <taxon>Pseudomonadota</taxon>
        <taxon>Gammaproteobacteria</taxon>
        <taxon>Methylococcales</taxon>
        <taxon>Methylococcaceae</taxon>
        <taxon>Methylomonas</taxon>
    </lineage>
</organism>
<proteinExistence type="predicted"/>
<reference evidence="2 3" key="1">
    <citation type="submission" date="2016-03" db="EMBL/GenBank/DDBJ databases">
        <authorList>
            <person name="Ploux O."/>
        </authorList>
    </citation>
    <scope>NUCLEOTIDE SEQUENCE [LARGE SCALE GENOMIC DNA]</scope>
    <source>
        <strain evidence="2 3">R-45378</strain>
    </source>
</reference>
<dbReference type="AlphaFoldDB" id="A0A177NKC7"/>
<protein>
    <submittedName>
        <fullName evidence="2">Uncharacterized protein</fullName>
    </submittedName>
</protein>
<gene>
    <name evidence="2" type="ORF">A1507_09160</name>
</gene>
<evidence type="ECO:0000313" key="3">
    <source>
        <dbReference type="Proteomes" id="UP000077857"/>
    </source>
</evidence>
<comment type="caution">
    <text evidence="2">The sequence shown here is derived from an EMBL/GenBank/DDBJ whole genome shotgun (WGS) entry which is preliminary data.</text>
</comment>